<keyword evidence="4" id="KW-0238">DNA-binding</keyword>
<feature type="domain" description="RNA polymerase sigma-70 region 2" evidence="6">
    <location>
        <begin position="21"/>
        <end position="88"/>
    </location>
</feature>
<accession>A0A7W8E6S5</accession>
<evidence type="ECO:0000256" key="1">
    <source>
        <dbReference type="ARBA" id="ARBA00010641"/>
    </source>
</evidence>
<dbReference type="InterPro" id="IPR039425">
    <property type="entry name" value="RNA_pol_sigma-70-like"/>
</dbReference>
<dbReference type="InterPro" id="IPR013324">
    <property type="entry name" value="RNA_pol_sigma_r3/r4-like"/>
</dbReference>
<evidence type="ECO:0000259" key="7">
    <source>
        <dbReference type="Pfam" id="PF08281"/>
    </source>
</evidence>
<evidence type="ECO:0000256" key="5">
    <source>
        <dbReference type="ARBA" id="ARBA00023163"/>
    </source>
</evidence>
<comment type="similarity">
    <text evidence="1">Belongs to the sigma-70 factor family. ECF subfamily.</text>
</comment>
<keyword evidence="2" id="KW-0805">Transcription regulation</keyword>
<evidence type="ECO:0000313" key="9">
    <source>
        <dbReference type="Proteomes" id="UP000540989"/>
    </source>
</evidence>
<dbReference type="InterPro" id="IPR007627">
    <property type="entry name" value="RNA_pol_sigma70_r2"/>
</dbReference>
<evidence type="ECO:0000313" key="8">
    <source>
        <dbReference type="EMBL" id="MBB5060976.1"/>
    </source>
</evidence>
<dbReference type="GO" id="GO:0016987">
    <property type="term" value="F:sigma factor activity"/>
    <property type="evidence" value="ECO:0007669"/>
    <property type="project" value="UniProtKB-KW"/>
</dbReference>
<dbReference type="Proteomes" id="UP000540989">
    <property type="component" value="Unassembled WGS sequence"/>
</dbReference>
<dbReference type="InterPro" id="IPR013249">
    <property type="entry name" value="RNA_pol_sigma70_r4_t2"/>
</dbReference>
<organism evidence="8 9">
    <name type="scientific">Granulicella aggregans</name>
    <dbReference type="NCBI Taxonomy" id="474949"/>
    <lineage>
        <taxon>Bacteria</taxon>
        <taxon>Pseudomonadati</taxon>
        <taxon>Acidobacteriota</taxon>
        <taxon>Terriglobia</taxon>
        <taxon>Terriglobales</taxon>
        <taxon>Acidobacteriaceae</taxon>
        <taxon>Granulicella</taxon>
    </lineage>
</organism>
<feature type="domain" description="RNA polymerase sigma factor 70 region 4 type 2" evidence="7">
    <location>
        <begin position="109"/>
        <end position="159"/>
    </location>
</feature>
<keyword evidence="5" id="KW-0804">Transcription</keyword>
<evidence type="ECO:0000256" key="4">
    <source>
        <dbReference type="ARBA" id="ARBA00023125"/>
    </source>
</evidence>
<evidence type="ECO:0000256" key="3">
    <source>
        <dbReference type="ARBA" id="ARBA00023082"/>
    </source>
</evidence>
<dbReference type="GO" id="GO:0003677">
    <property type="term" value="F:DNA binding"/>
    <property type="evidence" value="ECO:0007669"/>
    <property type="project" value="UniProtKB-KW"/>
</dbReference>
<dbReference type="PANTHER" id="PTHR43133">
    <property type="entry name" value="RNA POLYMERASE ECF-TYPE SIGMA FACTO"/>
    <property type="match status" value="1"/>
</dbReference>
<dbReference type="InterPro" id="IPR014284">
    <property type="entry name" value="RNA_pol_sigma-70_dom"/>
</dbReference>
<dbReference type="InterPro" id="IPR013325">
    <property type="entry name" value="RNA_pol_sigma_r2"/>
</dbReference>
<evidence type="ECO:0000256" key="2">
    <source>
        <dbReference type="ARBA" id="ARBA00023015"/>
    </source>
</evidence>
<dbReference type="InterPro" id="IPR036388">
    <property type="entry name" value="WH-like_DNA-bd_sf"/>
</dbReference>
<protein>
    <submittedName>
        <fullName evidence="8">RNA polymerase sigma-70 factor (ECF subfamily)</fullName>
    </submittedName>
</protein>
<dbReference type="Gene3D" id="1.10.10.10">
    <property type="entry name" value="Winged helix-like DNA-binding domain superfamily/Winged helix DNA-binding domain"/>
    <property type="match status" value="1"/>
</dbReference>
<reference evidence="8 9" key="1">
    <citation type="submission" date="2020-08" db="EMBL/GenBank/DDBJ databases">
        <title>Genomic Encyclopedia of Type Strains, Phase IV (KMG-V): Genome sequencing to study the core and pangenomes of soil and plant-associated prokaryotes.</title>
        <authorList>
            <person name="Whitman W."/>
        </authorList>
    </citation>
    <scope>NUCLEOTIDE SEQUENCE [LARGE SCALE GENOMIC DNA]</scope>
    <source>
        <strain evidence="8 9">M8UP14</strain>
    </source>
</reference>
<comment type="caution">
    <text evidence="8">The sequence shown here is derived from an EMBL/GenBank/DDBJ whole genome shotgun (WGS) entry which is preliminary data.</text>
</comment>
<dbReference type="NCBIfam" id="TIGR02937">
    <property type="entry name" value="sigma70-ECF"/>
    <property type="match status" value="1"/>
</dbReference>
<dbReference type="PANTHER" id="PTHR43133:SF8">
    <property type="entry name" value="RNA POLYMERASE SIGMA FACTOR HI_1459-RELATED"/>
    <property type="match status" value="1"/>
</dbReference>
<keyword evidence="9" id="KW-1185">Reference proteome</keyword>
<keyword evidence="3" id="KW-0731">Sigma factor</keyword>
<dbReference type="Gene3D" id="1.10.1740.10">
    <property type="match status" value="1"/>
</dbReference>
<dbReference type="Pfam" id="PF04542">
    <property type="entry name" value="Sigma70_r2"/>
    <property type="match status" value="1"/>
</dbReference>
<dbReference type="Pfam" id="PF08281">
    <property type="entry name" value="Sigma70_r4_2"/>
    <property type="match status" value="1"/>
</dbReference>
<name>A0A7W8E6S5_9BACT</name>
<dbReference type="SUPFAM" id="SSF88946">
    <property type="entry name" value="Sigma2 domain of RNA polymerase sigma factors"/>
    <property type="match status" value="1"/>
</dbReference>
<gene>
    <name evidence="8" type="ORF">HDF16_005712</name>
</gene>
<sequence>MNTKQELPTAWSRDSSTFDAMYVENAPRIRAFLRQLVGSRQAAEDVTQEIFTQLWQRPGGFDPDRGTLRAYLFGVARHRAAEWWRRSRPENAFPEDSRSGEDPERGWIIADALQHLPEEQRMLLWLREVEGQSYAELASILNIPLGTVRSRLFTARQALRVIWVSEARKGDLHEVR</sequence>
<dbReference type="RefSeq" id="WP_184223602.1">
    <property type="nucleotide sequence ID" value="NZ_JACHIP010000024.1"/>
</dbReference>
<dbReference type="EMBL" id="JACHIP010000024">
    <property type="protein sequence ID" value="MBB5060976.1"/>
    <property type="molecule type" value="Genomic_DNA"/>
</dbReference>
<dbReference type="SUPFAM" id="SSF88659">
    <property type="entry name" value="Sigma3 and sigma4 domains of RNA polymerase sigma factors"/>
    <property type="match status" value="1"/>
</dbReference>
<dbReference type="GO" id="GO:0006352">
    <property type="term" value="P:DNA-templated transcription initiation"/>
    <property type="evidence" value="ECO:0007669"/>
    <property type="project" value="InterPro"/>
</dbReference>
<evidence type="ECO:0000259" key="6">
    <source>
        <dbReference type="Pfam" id="PF04542"/>
    </source>
</evidence>
<dbReference type="CDD" id="cd06171">
    <property type="entry name" value="Sigma70_r4"/>
    <property type="match status" value="1"/>
</dbReference>
<proteinExistence type="inferred from homology"/>
<dbReference type="AlphaFoldDB" id="A0A7W8E6S5"/>